<sequence length="265" mass="29562">MDVNMIDFLEGWARQWAGERGGANNYDWDGTNPIFRKYADRYGVNLDWSLGDYAIQSKSTKAVSVYSAEYGPFDTRSDITFSHTYDETDSFEWSVTETVGVSQTTSVSVGVPDLFSADASLTLDLSVSTTQSQQKQRTNSWSLTRNFELEPHTVATMEMVLNQTTATAVADLRGVMSGRIAIGLNNRWNGHYFWFVPVADLARQFNARNDITVIGGNVEVRVPVKFHGVGVIDTYLREKTRDPSGRIETRLHDGLDPPIAMPEAA</sequence>
<evidence type="ECO:0000313" key="3">
    <source>
        <dbReference type="Proteomes" id="UP001229313"/>
    </source>
</evidence>
<reference evidence="2 3" key="1">
    <citation type="submission" date="2023-08" db="EMBL/GenBank/DDBJ databases">
        <title>The whole genome sequence of Lysobacter yananisis.</title>
        <authorList>
            <person name="Sun H."/>
        </authorList>
    </citation>
    <scope>NUCLEOTIDE SEQUENCE [LARGE SCALE GENOMIC DNA]</scope>
    <source>
        <strain evidence="2 3">SNNU513</strain>
    </source>
</reference>
<dbReference type="RefSeq" id="WP_158229880.1">
    <property type="nucleotide sequence ID" value="NZ_CP133568.1"/>
</dbReference>
<proteinExistence type="predicted"/>
<protein>
    <submittedName>
        <fullName evidence="2">ETX/MTX2 family pore-forming toxin</fullName>
    </submittedName>
</protein>
<accession>A0ABY9PA14</accession>
<dbReference type="Proteomes" id="UP001229313">
    <property type="component" value="Chromosome"/>
</dbReference>
<dbReference type="Gene3D" id="2.170.15.10">
    <property type="entry name" value="Proaerolysin, chain A, domain 3"/>
    <property type="match status" value="1"/>
</dbReference>
<gene>
    <name evidence="2" type="ORF">RDV84_03480</name>
</gene>
<dbReference type="InterPro" id="IPR004991">
    <property type="entry name" value="Aerolysin-like"/>
</dbReference>
<evidence type="ECO:0000256" key="1">
    <source>
        <dbReference type="SAM" id="MobiDB-lite"/>
    </source>
</evidence>
<feature type="region of interest" description="Disordered" evidence="1">
    <location>
        <begin position="246"/>
        <end position="265"/>
    </location>
</feature>
<name>A0ABY9PA14_9GAMM</name>
<organism evidence="2 3">
    <name type="scientific">Lysobacter yananisis</name>
    <dbReference type="NCBI Taxonomy" id="1003114"/>
    <lineage>
        <taxon>Bacteria</taxon>
        <taxon>Pseudomonadati</taxon>
        <taxon>Pseudomonadota</taxon>
        <taxon>Gammaproteobacteria</taxon>
        <taxon>Lysobacterales</taxon>
        <taxon>Lysobacteraceae</taxon>
        <taxon>Lysobacter</taxon>
    </lineage>
</organism>
<keyword evidence="3" id="KW-1185">Reference proteome</keyword>
<dbReference type="CDD" id="cd20237">
    <property type="entry name" value="PFM_LIN24-like"/>
    <property type="match status" value="1"/>
</dbReference>
<evidence type="ECO:0000313" key="2">
    <source>
        <dbReference type="EMBL" id="WMT03920.1"/>
    </source>
</evidence>
<feature type="compositionally biased region" description="Basic and acidic residues" evidence="1">
    <location>
        <begin position="246"/>
        <end position="255"/>
    </location>
</feature>
<dbReference type="EMBL" id="CP133568">
    <property type="protein sequence ID" value="WMT03920.1"/>
    <property type="molecule type" value="Genomic_DNA"/>
</dbReference>
<dbReference type="Pfam" id="PF03318">
    <property type="entry name" value="ETX_MTX2"/>
    <property type="match status" value="1"/>
</dbReference>
<dbReference type="SUPFAM" id="SSF56973">
    <property type="entry name" value="Aerolisin/ETX pore-forming domain"/>
    <property type="match status" value="1"/>
</dbReference>